<dbReference type="OrthoDB" id="6292594at2"/>
<dbReference type="InterPro" id="IPR027396">
    <property type="entry name" value="DsrEFH-like"/>
</dbReference>
<dbReference type="PATRIC" id="fig|1315283.4.peg.1802"/>
<proteinExistence type="predicted"/>
<dbReference type="KEGG" id="ptn:PTRA_a2087"/>
<dbReference type="Gene3D" id="3.40.1260.10">
    <property type="entry name" value="DsrEFH-like"/>
    <property type="match status" value="1"/>
</dbReference>
<dbReference type="EMBL" id="CP011034">
    <property type="protein sequence ID" value="ALS33210.1"/>
    <property type="molecule type" value="Genomic_DNA"/>
</dbReference>
<dbReference type="Pfam" id="PF04077">
    <property type="entry name" value="DsrH"/>
    <property type="match status" value="1"/>
</dbReference>
<dbReference type="GO" id="GO:0002143">
    <property type="term" value="P:tRNA wobble position uridine thiolation"/>
    <property type="evidence" value="ECO:0007669"/>
    <property type="project" value="InterPro"/>
</dbReference>
<accession>A0A0U2WIW5</accession>
<reference evidence="1 2" key="1">
    <citation type="submission" date="2015-03" db="EMBL/GenBank/DDBJ databases">
        <authorList>
            <person name="Murphy D."/>
        </authorList>
    </citation>
    <scope>NUCLEOTIDE SEQUENCE [LARGE SCALE GENOMIC DNA]</scope>
    <source>
        <strain evidence="1 2">KMM 520</strain>
    </source>
</reference>
<organism evidence="1">
    <name type="scientific">Pseudoalteromonas translucida KMM 520</name>
    <dbReference type="NCBI Taxonomy" id="1315283"/>
    <lineage>
        <taxon>Bacteria</taxon>
        <taxon>Pseudomonadati</taxon>
        <taxon>Pseudomonadota</taxon>
        <taxon>Gammaproteobacteria</taxon>
        <taxon>Alteromonadales</taxon>
        <taxon>Pseudoalteromonadaceae</taxon>
        <taxon>Pseudoalteromonas</taxon>
    </lineage>
</organism>
<name>A0A0U2WIW5_9GAMM</name>
<dbReference type="GO" id="GO:0005737">
    <property type="term" value="C:cytoplasm"/>
    <property type="evidence" value="ECO:0007669"/>
    <property type="project" value="InterPro"/>
</dbReference>
<dbReference type="SUPFAM" id="SSF75169">
    <property type="entry name" value="DsrEFH-like"/>
    <property type="match status" value="1"/>
</dbReference>
<gene>
    <name evidence="1" type="primary">tusB</name>
    <name evidence="1" type="ORF">PTRA_a2087</name>
</gene>
<evidence type="ECO:0000313" key="2">
    <source>
        <dbReference type="Proteomes" id="UP000065261"/>
    </source>
</evidence>
<dbReference type="AlphaFoldDB" id="A0A0U2WIW5"/>
<dbReference type="Proteomes" id="UP000065261">
    <property type="component" value="Chromosome I"/>
</dbReference>
<sequence length="96" mass="10750">MSNLQTNALSTLHIFSKPLSYYSANRLENLIQATDIVLLVGDACYAVKQYRQFADSLFILAPDASARAIKLNDNDKVISYDEFVTLSLSTNQSITW</sequence>
<evidence type="ECO:0000313" key="1">
    <source>
        <dbReference type="EMBL" id="ALS33210.1"/>
    </source>
</evidence>
<protein>
    <submittedName>
        <fullName evidence="1">tRNA 2-thiouridine synthesizing protein B</fullName>
    </submittedName>
</protein>
<dbReference type="NCBIfam" id="TIGR03011">
    <property type="entry name" value="sulf_tusB_dsrH"/>
    <property type="match status" value="1"/>
</dbReference>
<dbReference type="InterPro" id="IPR007215">
    <property type="entry name" value="Sulphur_relay_TusB/DsrH"/>
</dbReference>